<dbReference type="InterPro" id="IPR041075">
    <property type="entry name" value="NOD1/2_WH"/>
</dbReference>
<feature type="compositionally biased region" description="Polar residues" evidence="7">
    <location>
        <begin position="166"/>
        <end position="175"/>
    </location>
</feature>
<dbReference type="Gene3D" id="3.80.10.10">
    <property type="entry name" value="Ribonuclease Inhibitor"/>
    <property type="match status" value="1"/>
</dbReference>
<feature type="domain" description="B30.2/SPRY" evidence="8">
    <location>
        <begin position="1491"/>
        <end position="1685"/>
    </location>
</feature>
<feature type="compositionally biased region" description="Basic and acidic residues" evidence="7">
    <location>
        <begin position="176"/>
        <end position="188"/>
    </location>
</feature>
<evidence type="ECO:0000256" key="5">
    <source>
        <dbReference type="ARBA" id="ARBA00022741"/>
    </source>
</evidence>
<dbReference type="InterPro" id="IPR001611">
    <property type="entry name" value="Leu-rich_rpt"/>
</dbReference>
<dbReference type="SMART" id="SM00368">
    <property type="entry name" value="LRR_RI"/>
    <property type="match status" value="3"/>
</dbReference>
<dbReference type="Pfam" id="PF17779">
    <property type="entry name" value="WHD_NOD2"/>
    <property type="match status" value="1"/>
</dbReference>
<feature type="compositionally biased region" description="Polar residues" evidence="7">
    <location>
        <begin position="201"/>
        <end position="210"/>
    </location>
</feature>
<keyword evidence="5" id="KW-0547">Nucleotide-binding</keyword>
<feature type="compositionally biased region" description="Basic and acidic residues" evidence="7">
    <location>
        <begin position="75"/>
        <end position="87"/>
    </location>
</feature>
<dbReference type="SMART" id="SM00449">
    <property type="entry name" value="SPRY"/>
    <property type="match status" value="1"/>
</dbReference>
<dbReference type="InterPro" id="IPR007111">
    <property type="entry name" value="NACHT_NTPase"/>
</dbReference>
<feature type="compositionally biased region" description="Polar residues" evidence="7">
    <location>
        <begin position="29"/>
        <end position="39"/>
    </location>
</feature>
<dbReference type="InterPro" id="IPR027417">
    <property type="entry name" value="P-loop_NTPase"/>
</dbReference>
<feature type="region of interest" description="Disordered" evidence="7">
    <location>
        <begin position="1715"/>
        <end position="1741"/>
    </location>
</feature>
<feature type="compositionally biased region" description="Polar residues" evidence="7">
    <location>
        <begin position="64"/>
        <end position="74"/>
    </location>
</feature>
<dbReference type="Pfam" id="PF00622">
    <property type="entry name" value="SPRY"/>
    <property type="match status" value="1"/>
</dbReference>
<keyword evidence="2" id="KW-0963">Cytoplasm</keyword>
<feature type="compositionally biased region" description="Basic and acidic residues" evidence="7">
    <location>
        <begin position="211"/>
        <end position="224"/>
    </location>
</feature>
<dbReference type="PROSITE" id="PS51450">
    <property type="entry name" value="LRR"/>
    <property type="match status" value="1"/>
</dbReference>
<feature type="compositionally biased region" description="Polar residues" evidence="7">
    <location>
        <begin position="1717"/>
        <end position="1741"/>
    </location>
</feature>
<dbReference type="InterPro" id="IPR003877">
    <property type="entry name" value="SPRY_dom"/>
</dbReference>
<feature type="compositionally biased region" description="Basic and acidic residues" evidence="7">
    <location>
        <begin position="142"/>
        <end position="154"/>
    </location>
</feature>
<dbReference type="PANTHER" id="PTHR24106">
    <property type="entry name" value="NACHT, LRR AND CARD DOMAINS-CONTAINING"/>
    <property type="match status" value="1"/>
</dbReference>
<evidence type="ECO:0000256" key="3">
    <source>
        <dbReference type="ARBA" id="ARBA00022614"/>
    </source>
</evidence>
<feature type="domain" description="NACHT" evidence="9">
    <location>
        <begin position="864"/>
        <end position="998"/>
    </location>
</feature>
<feature type="compositionally biased region" description="Basic and acidic residues" evidence="7">
    <location>
        <begin position="1"/>
        <end position="17"/>
    </location>
</feature>
<name>A0AAV1F390_XYRNO</name>
<sequence length="1741" mass="198032">MQTDWSKDDPIDFKRDQQGSFVPERPDSPSLSNVSIQTDWSKDDPIDFKRDQQGSFVPERPDSPSLSNVSIQTDWSKDDPIDFKRDQQGSFVPKRPDSPSPSNASLQTDQSKDDPNDLNRDQQGSFVPQRPDSSSPSNASWSKDDPIDFKRDKQGSFVPQRPDSPSPSNVSMQTDWSKDDPIDFKRDQQGSFVPKRPDSPSPSNASMQTDQSKDDPIDFKRDQQGSDSRTPKKSQVDPPDLGEGHHGTVDKWKNVIPSLKKRLKKTLQKEDQSHPNQRNTELVMRKDKTLKTYTPVSSVSDIFKDSEGKTIRTVLTVGEADIDKEVKHRLTADHKTRILSQHESRLKGQKTDTEVYEIDVSKNEETKVQTWDALFLNSSKKEIRTVLMKGVPHVGKTHQTVSYMVDWAKTRTTKNMDFVLPFDFSELNSKRDQSMKDLLQQSLNHTNKSGDCNYNKCKILFLLDGLEKCKLPLDFEKNKDLTDIEEQASMDVLLTNLIKGCLLPSALIWIITQPSGAGKIPTDYIQKVTECQETLERRKKLISKLKERFKENIRNADLTHSNQENTEHVMRKEKRSENTDEEDGKREISLTQVTAISDLFKGEGKQKVRNVLTTGVAGIGKSFHSEQYIKEWANPESRYDRMKNYFKSFWGAAKDDTVIFPVDLTKLRMIREKKVSLLGLLQHFFPETKEIVISNFKQLKVLFVLDGLDALEPALDFNSNDNTVKDVSQLASVNVLLTRLIRGDLLPSAQLWITSRPSAATQLPDSCVDRRTEIRDKPDLVSQRELKSQLKEQFTRVTMGVATQKTSALLNDIYTDLYITEGERGEVETESETKQIEGAKFKPQTSIKYHTIFEPTEGKNIPIRSVLTTGLAGIGKSFATMKYMLDWAEDKSHKDIFFMFPLSFRELNLKKEETHSLEELIHSFFPGMKTSEIKDYDKYKILIVLDGFDECRLDLIFTEDDSCTDVREQTPVKVLLANLIQGNLLSKAQIWITSRPAASNSIPTDKVDRVTEVRGFNDEQKEEYFRRRFDDKDLAEKILTHVKASRTLYIMCYIPIFSWLTSTVLEDFVVRKEEGKMPSTLTDMYIHFLLLQCRLANDKYYKDGMSEESKTDSCWNPRNKTTVFSLGKLAFEGLKSGDLVFTEATLDSCGIDITTSAVFSGVFTQIKRDGIGVEEQKLFCFVHLSIQEFLASFHVFHTFNNSGENLLTEPPSTVPDLTASAFYKTAVDKALDSKNGDWDLFLRFLLGLSLEKNQNLLQELLKKTENNEETNKETIEYIKEKVREEKSDADQNFNLFHCLNELNDKSLVDEVKKRLRSETVTFENFSTSQWSALTFVLLTSDENLDEFDLKKYWKSEKVLLGMLPVVKVAKTALLSWCELTAESCNGLKSSILTTASCNLTELDLSHNDLLDSGVEPLAEGLKNLHCKLKILKLSGCQVTEKGCSLLASALKFNTASNLEELDLSYNYPGTNGERELFAIVEDSNNSLKTLCLEHCGKHRLKPGIKKYDGALKLDENTASRRLILTDENRKVKTVKNVEEKVKRPENEDRFKRSQVSCEQGQAGLCYWEVEWKGTVGIAVTYKGVGRKWDSKSGLGCNDQSWSLLCSKDGYTAIHGKTSKHIKEPFSQKIAVFLDWEAGTLSYYCDKSGELSLIHTFKAEFTESVYPGFWFKRGSVTLCEIDDTPLRWSEIKAENPEKKAEKERKVRFRVKKSAVPQAASQLKSESVLSQPQDLTASSAPFC</sequence>
<dbReference type="PROSITE" id="PS50188">
    <property type="entry name" value="B302_SPRY"/>
    <property type="match status" value="1"/>
</dbReference>
<feature type="region of interest" description="Disordered" evidence="7">
    <location>
        <begin position="1"/>
        <end position="255"/>
    </location>
</feature>
<keyword evidence="4" id="KW-0677">Repeat</keyword>
<evidence type="ECO:0000256" key="7">
    <source>
        <dbReference type="SAM" id="MobiDB-lite"/>
    </source>
</evidence>
<protein>
    <submittedName>
        <fullName evidence="10">Uncharacterized protein LOC117822148</fullName>
    </submittedName>
</protein>
<dbReference type="Pfam" id="PF05729">
    <property type="entry name" value="NACHT"/>
    <property type="match status" value="3"/>
</dbReference>
<dbReference type="InterPro" id="IPR032675">
    <property type="entry name" value="LRR_dom_sf"/>
</dbReference>
<dbReference type="Pfam" id="PF17776">
    <property type="entry name" value="NLRC4_HD2"/>
    <property type="match status" value="1"/>
</dbReference>
<feature type="compositionally biased region" description="Basic and acidic residues" evidence="7">
    <location>
        <begin position="565"/>
        <end position="587"/>
    </location>
</feature>
<organism evidence="10 11">
    <name type="scientific">Xyrichtys novacula</name>
    <name type="common">Pearly razorfish</name>
    <name type="synonym">Hemipteronotus novacula</name>
    <dbReference type="NCBI Taxonomy" id="13765"/>
    <lineage>
        <taxon>Eukaryota</taxon>
        <taxon>Metazoa</taxon>
        <taxon>Chordata</taxon>
        <taxon>Craniata</taxon>
        <taxon>Vertebrata</taxon>
        <taxon>Euteleostomi</taxon>
        <taxon>Actinopterygii</taxon>
        <taxon>Neopterygii</taxon>
        <taxon>Teleostei</taxon>
        <taxon>Neoteleostei</taxon>
        <taxon>Acanthomorphata</taxon>
        <taxon>Eupercaria</taxon>
        <taxon>Labriformes</taxon>
        <taxon>Labridae</taxon>
        <taxon>Xyrichtys</taxon>
    </lineage>
</organism>
<dbReference type="EMBL" id="OY660867">
    <property type="protein sequence ID" value="CAJ1055459.1"/>
    <property type="molecule type" value="Genomic_DNA"/>
</dbReference>
<evidence type="ECO:0000313" key="11">
    <source>
        <dbReference type="Proteomes" id="UP001178508"/>
    </source>
</evidence>
<reference evidence="10" key="1">
    <citation type="submission" date="2023-08" db="EMBL/GenBank/DDBJ databases">
        <authorList>
            <person name="Alioto T."/>
            <person name="Alioto T."/>
            <person name="Gomez Garrido J."/>
        </authorList>
    </citation>
    <scope>NUCLEOTIDE SEQUENCE</scope>
</reference>
<dbReference type="InterPro" id="IPR013320">
    <property type="entry name" value="ConA-like_dom_sf"/>
</dbReference>
<dbReference type="GO" id="GO:0005524">
    <property type="term" value="F:ATP binding"/>
    <property type="evidence" value="ECO:0007669"/>
    <property type="project" value="UniProtKB-KW"/>
</dbReference>
<feature type="compositionally biased region" description="Basic and acidic residues" evidence="7">
    <location>
        <begin position="40"/>
        <end position="52"/>
    </location>
</feature>
<dbReference type="InterPro" id="IPR001870">
    <property type="entry name" value="B30.2/SPRY"/>
</dbReference>
<accession>A0AAV1F390</accession>
<dbReference type="Pfam" id="PF14484">
    <property type="entry name" value="FISNA"/>
    <property type="match status" value="1"/>
</dbReference>
<evidence type="ECO:0000256" key="6">
    <source>
        <dbReference type="ARBA" id="ARBA00022840"/>
    </source>
</evidence>
<keyword evidence="3" id="KW-0433">Leucine-rich repeat</keyword>
<evidence type="ECO:0000259" key="9">
    <source>
        <dbReference type="PROSITE" id="PS50837"/>
    </source>
</evidence>
<feature type="compositionally biased region" description="Basic and acidic residues" evidence="7">
    <location>
        <begin position="242"/>
        <end position="253"/>
    </location>
</feature>
<dbReference type="SMART" id="SM01288">
    <property type="entry name" value="FISNA"/>
    <property type="match status" value="1"/>
</dbReference>
<feature type="region of interest" description="Disordered" evidence="7">
    <location>
        <begin position="553"/>
        <end position="587"/>
    </location>
</feature>
<dbReference type="SUPFAM" id="SSF49899">
    <property type="entry name" value="Concanavalin A-like lectins/glucanases"/>
    <property type="match status" value="1"/>
</dbReference>
<dbReference type="GO" id="GO:0005737">
    <property type="term" value="C:cytoplasm"/>
    <property type="evidence" value="ECO:0007669"/>
    <property type="project" value="UniProtKB-SubCell"/>
</dbReference>
<comment type="subcellular location">
    <subcellularLocation>
        <location evidence="1">Cytoplasm</location>
    </subcellularLocation>
</comment>
<evidence type="ECO:0000313" key="10">
    <source>
        <dbReference type="EMBL" id="CAJ1055459.1"/>
    </source>
</evidence>
<keyword evidence="11" id="KW-1185">Reference proteome</keyword>
<dbReference type="InterPro" id="IPR051261">
    <property type="entry name" value="NLR"/>
</dbReference>
<gene>
    <name evidence="10" type="ORF">XNOV1_A007871</name>
</gene>
<dbReference type="Proteomes" id="UP001178508">
    <property type="component" value="Chromosome 4"/>
</dbReference>
<dbReference type="SUPFAM" id="SSF52047">
    <property type="entry name" value="RNI-like"/>
    <property type="match status" value="1"/>
</dbReference>
<evidence type="ECO:0000256" key="2">
    <source>
        <dbReference type="ARBA" id="ARBA00022490"/>
    </source>
</evidence>
<dbReference type="InterPro" id="IPR043136">
    <property type="entry name" value="B30.2/SPRY_sf"/>
</dbReference>
<dbReference type="FunFam" id="3.40.50.300:FF:000210">
    <property type="entry name" value="Si:dkey-16p6.1"/>
    <property type="match status" value="1"/>
</dbReference>
<evidence type="ECO:0000256" key="1">
    <source>
        <dbReference type="ARBA" id="ARBA00004496"/>
    </source>
</evidence>
<feature type="domain" description="NACHT" evidence="9">
    <location>
        <begin position="609"/>
        <end position="759"/>
    </location>
</feature>
<evidence type="ECO:0000256" key="4">
    <source>
        <dbReference type="ARBA" id="ARBA00022737"/>
    </source>
</evidence>
<dbReference type="Gene3D" id="3.40.50.300">
    <property type="entry name" value="P-loop containing nucleotide triphosphate hydrolases"/>
    <property type="match status" value="3"/>
</dbReference>
<evidence type="ECO:0000259" key="8">
    <source>
        <dbReference type="PROSITE" id="PS50188"/>
    </source>
</evidence>
<dbReference type="Pfam" id="PF13516">
    <property type="entry name" value="LRR_6"/>
    <property type="match status" value="2"/>
</dbReference>
<keyword evidence="6" id="KW-0067">ATP-binding</keyword>
<dbReference type="InterPro" id="IPR029495">
    <property type="entry name" value="NACHT-assoc"/>
</dbReference>
<feature type="compositionally biased region" description="Polar residues" evidence="7">
    <location>
        <begin position="100"/>
        <end position="109"/>
    </location>
</feature>
<dbReference type="Gene3D" id="2.60.120.920">
    <property type="match status" value="1"/>
</dbReference>
<feature type="compositionally biased region" description="Basic and acidic residues" evidence="7">
    <location>
        <begin position="110"/>
        <end position="120"/>
    </location>
</feature>
<dbReference type="InterPro" id="IPR041267">
    <property type="entry name" value="NLRP_HD2"/>
</dbReference>
<proteinExistence type="predicted"/>
<dbReference type="PROSITE" id="PS50837">
    <property type="entry name" value="NACHT"/>
    <property type="match status" value="2"/>
</dbReference>